<organism evidence="1 2">
    <name type="scientific">Saguinus oedipus</name>
    <name type="common">Cotton-top tamarin</name>
    <name type="synonym">Oedipomidas oedipus</name>
    <dbReference type="NCBI Taxonomy" id="9490"/>
    <lineage>
        <taxon>Eukaryota</taxon>
        <taxon>Metazoa</taxon>
        <taxon>Chordata</taxon>
        <taxon>Craniata</taxon>
        <taxon>Vertebrata</taxon>
        <taxon>Euteleostomi</taxon>
        <taxon>Mammalia</taxon>
        <taxon>Eutheria</taxon>
        <taxon>Euarchontoglires</taxon>
        <taxon>Primates</taxon>
        <taxon>Haplorrhini</taxon>
        <taxon>Platyrrhini</taxon>
        <taxon>Cebidae</taxon>
        <taxon>Callitrichinae</taxon>
        <taxon>Saguinus</taxon>
    </lineage>
</organism>
<proteinExistence type="predicted"/>
<gene>
    <name evidence="1" type="ORF">P7K49_015277</name>
</gene>
<protein>
    <submittedName>
        <fullName evidence="1">Uncharacterized protein</fullName>
    </submittedName>
</protein>
<reference evidence="1 2" key="1">
    <citation type="submission" date="2023-05" db="EMBL/GenBank/DDBJ databases">
        <title>B98-5 Cell Line De Novo Hybrid Assembly: An Optical Mapping Approach.</title>
        <authorList>
            <person name="Kananen K."/>
            <person name="Auerbach J.A."/>
            <person name="Kautto E."/>
            <person name="Blachly J.S."/>
        </authorList>
    </citation>
    <scope>NUCLEOTIDE SEQUENCE [LARGE SCALE GENOMIC DNA]</scope>
    <source>
        <strain evidence="1">B95-8</strain>
        <tissue evidence="1">Cell line</tissue>
    </source>
</reference>
<sequence>MTWPRTADLLLAGRRQNLAEFFSRSYVHPCASSQQLVTSSKGDTAESLLGSVCKPKHYLQSGLVLALMHQPFTPPPAPTWSSLQPFFLRTQFEAATAQAAVPAMFRSVPAWKGTQAMATLSVLKLDSRVCLSLAIC</sequence>
<comment type="caution">
    <text evidence="1">The sequence shown here is derived from an EMBL/GenBank/DDBJ whole genome shotgun (WGS) entry which is preliminary data.</text>
</comment>
<name>A0ABQ9V8S7_SAGOE</name>
<evidence type="ECO:0000313" key="1">
    <source>
        <dbReference type="EMBL" id="KAK2105763.1"/>
    </source>
</evidence>
<evidence type="ECO:0000313" key="2">
    <source>
        <dbReference type="Proteomes" id="UP001266305"/>
    </source>
</evidence>
<accession>A0ABQ9V8S7</accession>
<keyword evidence="2" id="KW-1185">Reference proteome</keyword>
<dbReference type="Proteomes" id="UP001266305">
    <property type="component" value="Unassembled WGS sequence"/>
</dbReference>
<dbReference type="EMBL" id="JASSZA010000007">
    <property type="protein sequence ID" value="KAK2105763.1"/>
    <property type="molecule type" value="Genomic_DNA"/>
</dbReference>